<feature type="transmembrane region" description="Helical" evidence="12">
    <location>
        <begin position="183"/>
        <end position="212"/>
    </location>
</feature>
<comment type="cofactor">
    <cofactor evidence="1">
        <name>Zn(2+)</name>
        <dbReference type="ChEBI" id="CHEBI:29105"/>
    </cofactor>
</comment>
<dbReference type="PANTHER" id="PTHR39188">
    <property type="entry name" value="MEMBRANE-ASSOCIATED ZINC METALLOPROTEASE M50B"/>
    <property type="match status" value="1"/>
</dbReference>
<gene>
    <name evidence="14" type="ORF">A2682_02680</name>
</gene>
<dbReference type="GO" id="GO:0008237">
    <property type="term" value="F:metallopeptidase activity"/>
    <property type="evidence" value="ECO:0007669"/>
    <property type="project" value="UniProtKB-KW"/>
</dbReference>
<evidence type="ECO:0000313" key="15">
    <source>
        <dbReference type="Proteomes" id="UP000178690"/>
    </source>
</evidence>
<keyword evidence="8" id="KW-0862">Zinc</keyword>
<evidence type="ECO:0000256" key="3">
    <source>
        <dbReference type="ARBA" id="ARBA00007931"/>
    </source>
</evidence>
<comment type="subcellular location">
    <subcellularLocation>
        <location evidence="2">Membrane</location>
        <topology evidence="2">Multi-pass membrane protein</topology>
    </subcellularLocation>
</comment>
<keyword evidence="7" id="KW-0378">Hydrolase</keyword>
<evidence type="ECO:0000256" key="11">
    <source>
        <dbReference type="ARBA" id="ARBA00023136"/>
    </source>
</evidence>
<keyword evidence="5 12" id="KW-0812">Transmembrane</keyword>
<evidence type="ECO:0000256" key="12">
    <source>
        <dbReference type="SAM" id="Phobius"/>
    </source>
</evidence>
<evidence type="ECO:0000256" key="2">
    <source>
        <dbReference type="ARBA" id="ARBA00004141"/>
    </source>
</evidence>
<keyword evidence="4" id="KW-0645">Protease</keyword>
<evidence type="ECO:0000256" key="7">
    <source>
        <dbReference type="ARBA" id="ARBA00022801"/>
    </source>
</evidence>
<sequence length="222" mass="23955">MTFQFFGTPVRVTWWSMIMVALFANFGLVFFGTAGGVFAGIGIGIVSLLIHERMHVAVGDRFDISCGGIVLLPFGAVSLLASTGHRARETFLIAFAGPLSSALLALGFFLATALFPETAPAFVRHFAAFGFLLNASWAIFNTLPMYPLDGGRMTHAVAWAVTGDERQGRAFAMRFARGTILTLGALGVVGVAAGFLDLFSFLWFGFIAWFLWQAGSAERNRP</sequence>
<feature type="domain" description="Peptidase M50" evidence="13">
    <location>
        <begin position="121"/>
        <end position="174"/>
    </location>
</feature>
<evidence type="ECO:0000256" key="9">
    <source>
        <dbReference type="ARBA" id="ARBA00022989"/>
    </source>
</evidence>
<dbReference type="GO" id="GO:0006508">
    <property type="term" value="P:proteolysis"/>
    <property type="evidence" value="ECO:0007669"/>
    <property type="project" value="UniProtKB-KW"/>
</dbReference>
<keyword evidence="6" id="KW-0479">Metal-binding</keyword>
<proteinExistence type="inferred from homology"/>
<name>A0A1G2PK28_TERXR</name>
<feature type="transmembrane region" description="Helical" evidence="12">
    <location>
        <begin position="20"/>
        <end position="50"/>
    </location>
</feature>
<dbReference type="InterPro" id="IPR008915">
    <property type="entry name" value="Peptidase_M50"/>
</dbReference>
<comment type="caution">
    <text evidence="14">The sequence shown here is derived from an EMBL/GenBank/DDBJ whole genome shotgun (WGS) entry which is preliminary data.</text>
</comment>
<dbReference type="EMBL" id="MHST01000018">
    <property type="protein sequence ID" value="OHA48666.1"/>
    <property type="molecule type" value="Genomic_DNA"/>
</dbReference>
<comment type="similarity">
    <text evidence="3">Belongs to the peptidase M50B family.</text>
</comment>
<keyword evidence="9 12" id="KW-1133">Transmembrane helix</keyword>
<feature type="transmembrane region" description="Helical" evidence="12">
    <location>
        <begin position="93"/>
        <end position="115"/>
    </location>
</feature>
<feature type="transmembrane region" description="Helical" evidence="12">
    <location>
        <begin position="62"/>
        <end position="81"/>
    </location>
</feature>
<dbReference type="STRING" id="1802363.A2682_02680"/>
<keyword evidence="11 12" id="KW-0472">Membrane</keyword>
<evidence type="ECO:0000259" key="13">
    <source>
        <dbReference type="Pfam" id="PF02163"/>
    </source>
</evidence>
<dbReference type="GO" id="GO:0016020">
    <property type="term" value="C:membrane"/>
    <property type="evidence" value="ECO:0007669"/>
    <property type="project" value="UniProtKB-SubCell"/>
</dbReference>
<reference evidence="14 15" key="1">
    <citation type="journal article" date="2016" name="Nat. Commun.">
        <title>Thousands of microbial genomes shed light on interconnected biogeochemical processes in an aquifer system.</title>
        <authorList>
            <person name="Anantharaman K."/>
            <person name="Brown C.T."/>
            <person name="Hug L.A."/>
            <person name="Sharon I."/>
            <person name="Castelle C.J."/>
            <person name="Probst A.J."/>
            <person name="Thomas B.C."/>
            <person name="Singh A."/>
            <person name="Wilkins M.J."/>
            <person name="Karaoz U."/>
            <person name="Brodie E.L."/>
            <person name="Williams K.H."/>
            <person name="Hubbard S.S."/>
            <person name="Banfield J.F."/>
        </authorList>
    </citation>
    <scope>NUCLEOTIDE SEQUENCE [LARGE SCALE GENOMIC DNA]</scope>
    <source>
        <strain evidence="15">RIFCSPHIGHO2_01_FULL_58_15</strain>
    </source>
</reference>
<evidence type="ECO:0000256" key="6">
    <source>
        <dbReference type="ARBA" id="ARBA00022723"/>
    </source>
</evidence>
<dbReference type="Pfam" id="PF02163">
    <property type="entry name" value="Peptidase_M50"/>
    <property type="match status" value="1"/>
</dbReference>
<dbReference type="PANTHER" id="PTHR39188:SF3">
    <property type="entry name" value="STAGE IV SPORULATION PROTEIN FB"/>
    <property type="match status" value="1"/>
</dbReference>
<accession>A0A1G2PK28</accession>
<feature type="transmembrane region" description="Helical" evidence="12">
    <location>
        <begin position="122"/>
        <end position="140"/>
    </location>
</feature>
<evidence type="ECO:0000313" key="14">
    <source>
        <dbReference type="EMBL" id="OHA48666.1"/>
    </source>
</evidence>
<evidence type="ECO:0000256" key="5">
    <source>
        <dbReference type="ARBA" id="ARBA00022692"/>
    </source>
</evidence>
<organism evidence="14 15">
    <name type="scientific">Terrybacteria sp. (strain RIFCSPHIGHO2_01_FULL_58_15)</name>
    <dbReference type="NCBI Taxonomy" id="1802363"/>
    <lineage>
        <taxon>Bacteria</taxon>
        <taxon>Candidatus Terryibacteriota</taxon>
    </lineage>
</organism>
<evidence type="ECO:0000256" key="8">
    <source>
        <dbReference type="ARBA" id="ARBA00022833"/>
    </source>
</evidence>
<evidence type="ECO:0000256" key="1">
    <source>
        <dbReference type="ARBA" id="ARBA00001947"/>
    </source>
</evidence>
<protein>
    <recommendedName>
        <fullName evidence="13">Peptidase M50 domain-containing protein</fullName>
    </recommendedName>
</protein>
<dbReference type="AlphaFoldDB" id="A0A1G2PK28"/>
<keyword evidence="10" id="KW-0482">Metalloprotease</keyword>
<dbReference type="GO" id="GO:0046872">
    <property type="term" value="F:metal ion binding"/>
    <property type="evidence" value="ECO:0007669"/>
    <property type="project" value="UniProtKB-KW"/>
</dbReference>
<evidence type="ECO:0000256" key="10">
    <source>
        <dbReference type="ARBA" id="ARBA00023049"/>
    </source>
</evidence>
<evidence type="ECO:0000256" key="4">
    <source>
        <dbReference type="ARBA" id="ARBA00022670"/>
    </source>
</evidence>
<dbReference type="Proteomes" id="UP000178690">
    <property type="component" value="Unassembled WGS sequence"/>
</dbReference>